<keyword evidence="1" id="KW-0732">Signal</keyword>
<name>A0A3P1VAH3_9ACTO</name>
<accession>A0A3P1VAH3</accession>
<dbReference type="AlphaFoldDB" id="A0A3P1VAH3"/>
<feature type="signal peptide" evidence="1">
    <location>
        <begin position="1"/>
        <end position="25"/>
    </location>
</feature>
<evidence type="ECO:0008006" key="4">
    <source>
        <dbReference type="Google" id="ProtNLM"/>
    </source>
</evidence>
<protein>
    <recommendedName>
        <fullName evidence="4">IPT/TIG domain-containing protein</fullName>
    </recommendedName>
</protein>
<gene>
    <name evidence="2" type="ORF">EII10_00425</name>
</gene>
<comment type="caution">
    <text evidence="2">The sequence shown here is derived from an EMBL/GenBank/DDBJ whole genome shotgun (WGS) entry which is preliminary data.</text>
</comment>
<feature type="chain" id="PRO_5018242583" description="IPT/TIG domain-containing protein" evidence="1">
    <location>
        <begin position="26"/>
        <end position="333"/>
    </location>
</feature>
<proteinExistence type="predicted"/>
<dbReference type="EMBL" id="RQZC01000001">
    <property type="protein sequence ID" value="RRD30626.1"/>
    <property type="molecule type" value="Genomic_DNA"/>
</dbReference>
<keyword evidence="3" id="KW-1185">Reference proteome</keyword>
<dbReference type="RefSeq" id="WP_124932545.1">
    <property type="nucleotide sequence ID" value="NZ_RQZC01000001.1"/>
</dbReference>
<evidence type="ECO:0000313" key="3">
    <source>
        <dbReference type="Proteomes" id="UP000271272"/>
    </source>
</evidence>
<dbReference type="OrthoDB" id="3261049at2"/>
<evidence type="ECO:0000256" key="1">
    <source>
        <dbReference type="SAM" id="SignalP"/>
    </source>
</evidence>
<evidence type="ECO:0000313" key="2">
    <source>
        <dbReference type="EMBL" id="RRD30626.1"/>
    </source>
</evidence>
<sequence length="333" mass="34754">MRARSLVAATATAMLALGAAPAASAEEPSPSPFSISAPTAQVGTHVTLSHANACSQASANETATITVLRDGQTVTTEQTPGSSMWMSTIKVPDAPGTYTYTISCQSAGGTTAYAPQTIQVLPAPPEGLTASIGEITRNGCTISIPVTTTGAYTFEMETWDDQRRLQDTVWQTKGDGTTVLHWTITGRADPTFPEDIYFNIRVNGSENINKAEQRANATFSYPDEVADACSAQVPVNASVRSDSPTPAPGQRITVEGTGLVAMEPTDITLEDGTRIGGSAEDAPPVHSTATDGAFSYEVTLPATLAPGDHVLTVKGRSSQRSAQIPITVRAAQP</sequence>
<organism evidence="2 3">
    <name type="scientific">Actinomyces bowdenii</name>
    <dbReference type="NCBI Taxonomy" id="131109"/>
    <lineage>
        <taxon>Bacteria</taxon>
        <taxon>Bacillati</taxon>
        <taxon>Actinomycetota</taxon>
        <taxon>Actinomycetes</taxon>
        <taxon>Actinomycetales</taxon>
        <taxon>Actinomycetaceae</taxon>
        <taxon>Actinomyces</taxon>
    </lineage>
</organism>
<dbReference type="Proteomes" id="UP000271272">
    <property type="component" value="Unassembled WGS sequence"/>
</dbReference>
<reference evidence="2 3" key="1">
    <citation type="submission" date="2018-11" db="EMBL/GenBank/DDBJ databases">
        <title>Genomes From Bacteria Associated with the Canine Oral Cavity: a Test Case for Automated Genome-Based Taxonomic Assignment.</title>
        <authorList>
            <person name="Coil D.A."/>
            <person name="Jospin G."/>
            <person name="Darling A.E."/>
            <person name="Wallis C."/>
            <person name="Davis I.J."/>
            <person name="Harris S."/>
            <person name="Eisen J.A."/>
            <person name="Holcombe L.J."/>
            <person name="O'Flynn C."/>
        </authorList>
    </citation>
    <scope>NUCLEOTIDE SEQUENCE [LARGE SCALE GENOMIC DNA]</scope>
    <source>
        <strain evidence="2 3">OH5050</strain>
    </source>
</reference>